<feature type="region of interest" description="Disordered" evidence="1">
    <location>
        <begin position="250"/>
        <end position="291"/>
    </location>
</feature>
<feature type="compositionally biased region" description="Polar residues" evidence="1">
    <location>
        <begin position="1"/>
        <end position="10"/>
    </location>
</feature>
<evidence type="ECO:0000313" key="2">
    <source>
        <dbReference type="EMBL" id="KAK6347964.1"/>
    </source>
</evidence>
<feature type="compositionally biased region" description="Low complexity" evidence="1">
    <location>
        <begin position="122"/>
        <end position="134"/>
    </location>
</feature>
<evidence type="ECO:0000313" key="3">
    <source>
        <dbReference type="Proteomes" id="UP001313282"/>
    </source>
</evidence>
<reference evidence="2 3" key="1">
    <citation type="submission" date="2019-10" db="EMBL/GenBank/DDBJ databases">
        <authorList>
            <person name="Palmer J.M."/>
        </authorList>
    </citation>
    <scope>NUCLEOTIDE SEQUENCE [LARGE SCALE GENOMIC DNA]</scope>
    <source>
        <strain evidence="2 3">TWF718</strain>
    </source>
</reference>
<protein>
    <submittedName>
        <fullName evidence="2">Uncharacterized protein</fullName>
    </submittedName>
</protein>
<name>A0AAN8RJ85_9PEZI</name>
<evidence type="ECO:0000256" key="1">
    <source>
        <dbReference type="SAM" id="MobiDB-lite"/>
    </source>
</evidence>
<dbReference type="Proteomes" id="UP001313282">
    <property type="component" value="Unassembled WGS sequence"/>
</dbReference>
<accession>A0AAN8RJ85</accession>
<feature type="region of interest" description="Disordered" evidence="1">
    <location>
        <begin position="1"/>
        <end position="211"/>
    </location>
</feature>
<keyword evidence="3" id="KW-1185">Reference proteome</keyword>
<sequence>MGTDSLPRSKSTSVSSTPGRTGSPPSGDAQSPPASRGGIQGPRLTPPMGSGARHSGEPSEPAAGLASPLTTSSGSAVWEEDVGGCPEPPAPAPVDDSVPTAGEEDNEPPSLCESAPSRDFGAGEAEVAIEGAEGAPRHPSPEGLALAYDSEDLERQLGEFFDSPEPEVRASEPGQGGVPMERAAGEDNALRASGASPDPAPVTVGGGDIDTSGSTLVGNSEGAGNTASLVLDGYSVTVFPNGTIMYTPVAGSQSGTVRPDDDFKGPPGIASRIRKRSRKERQEEEREERESEVEVIEVAPKRQRVQAPTLMPQDKFCLVFPQPKGFSWDQYLGVKIESAEFFQERLPVDSVEEAEKVVKWWRQEWEDKASNLTYLMGLPWKTDPAGSARRLIRFAQPLCDRMQEELGPEYYGRLMDPENKKVYGHLYFRMCKDVHTMVEAKWRREEEAAIKSKAPVAASGTQSRKRKSRGDDGAEDAPAASERKKQKKAKAPAEELGVDGKIVHQRGKMRRAGKLQFETEERREALETLQKRLFDEAAGH</sequence>
<comment type="caution">
    <text evidence="2">The sequence shown here is derived from an EMBL/GenBank/DDBJ whole genome shotgun (WGS) entry which is preliminary data.</text>
</comment>
<feature type="compositionally biased region" description="Basic residues" evidence="1">
    <location>
        <begin position="503"/>
        <end position="513"/>
    </location>
</feature>
<feature type="compositionally biased region" description="Low complexity" evidence="1">
    <location>
        <begin position="11"/>
        <end position="27"/>
    </location>
</feature>
<proteinExistence type="predicted"/>
<feature type="region of interest" description="Disordered" evidence="1">
    <location>
        <begin position="449"/>
        <end position="521"/>
    </location>
</feature>
<gene>
    <name evidence="2" type="ORF">TWF718_005784</name>
</gene>
<dbReference type="EMBL" id="JAVHNR010000003">
    <property type="protein sequence ID" value="KAK6347964.1"/>
    <property type="molecule type" value="Genomic_DNA"/>
</dbReference>
<dbReference type="AlphaFoldDB" id="A0AAN8RJ85"/>
<organism evidence="2 3">
    <name type="scientific">Orbilia javanica</name>
    <dbReference type="NCBI Taxonomy" id="47235"/>
    <lineage>
        <taxon>Eukaryota</taxon>
        <taxon>Fungi</taxon>
        <taxon>Dikarya</taxon>
        <taxon>Ascomycota</taxon>
        <taxon>Pezizomycotina</taxon>
        <taxon>Orbiliomycetes</taxon>
        <taxon>Orbiliales</taxon>
        <taxon>Orbiliaceae</taxon>
        <taxon>Orbilia</taxon>
    </lineage>
</organism>